<keyword evidence="4" id="KW-1185">Reference proteome</keyword>
<accession>A0A9Q1HR31</accession>
<feature type="domain" description="C2" evidence="2">
    <location>
        <begin position="795"/>
        <end position="922"/>
    </location>
</feature>
<dbReference type="OrthoDB" id="79771at2759"/>
<feature type="region of interest" description="Disordered" evidence="1">
    <location>
        <begin position="691"/>
        <end position="806"/>
    </location>
</feature>
<feature type="region of interest" description="Disordered" evidence="1">
    <location>
        <begin position="535"/>
        <end position="554"/>
    </location>
</feature>
<dbReference type="PANTHER" id="PTHR21254">
    <property type="entry name" value="C2 DOMAIN-CONTAINING PROTEIN 3"/>
    <property type="match status" value="1"/>
</dbReference>
<dbReference type="InterPro" id="IPR037775">
    <property type="entry name" value="C2_C2CD3"/>
</dbReference>
<feature type="compositionally biased region" description="Basic residues" evidence="1">
    <location>
        <begin position="460"/>
        <end position="470"/>
    </location>
</feature>
<dbReference type="Gene3D" id="2.60.40.150">
    <property type="entry name" value="C2 domain"/>
    <property type="match status" value="2"/>
</dbReference>
<dbReference type="PANTHER" id="PTHR21254:SF1">
    <property type="entry name" value="C2 DOMAIN-CONTAINING PROTEIN 3"/>
    <property type="match status" value="1"/>
</dbReference>
<dbReference type="Pfam" id="PF25339">
    <property type="entry name" value="C2_C2CD3_N"/>
    <property type="match status" value="1"/>
</dbReference>
<feature type="compositionally biased region" description="Acidic residues" evidence="1">
    <location>
        <begin position="1593"/>
        <end position="1604"/>
    </location>
</feature>
<feature type="domain" description="C2" evidence="2">
    <location>
        <begin position="1174"/>
        <end position="1343"/>
    </location>
</feature>
<evidence type="ECO:0000313" key="4">
    <source>
        <dbReference type="Proteomes" id="UP001152803"/>
    </source>
</evidence>
<feature type="region of interest" description="Disordered" evidence="1">
    <location>
        <begin position="1567"/>
        <end position="1640"/>
    </location>
</feature>
<feature type="domain" description="C2" evidence="2">
    <location>
        <begin position="990"/>
        <end position="1152"/>
    </location>
</feature>
<organism evidence="3 4">
    <name type="scientific">Conger conger</name>
    <name type="common">Conger eel</name>
    <name type="synonym">Muraena conger</name>
    <dbReference type="NCBI Taxonomy" id="82655"/>
    <lineage>
        <taxon>Eukaryota</taxon>
        <taxon>Metazoa</taxon>
        <taxon>Chordata</taxon>
        <taxon>Craniata</taxon>
        <taxon>Vertebrata</taxon>
        <taxon>Euteleostomi</taxon>
        <taxon>Actinopterygii</taxon>
        <taxon>Neopterygii</taxon>
        <taxon>Teleostei</taxon>
        <taxon>Anguilliformes</taxon>
        <taxon>Congridae</taxon>
        <taxon>Conger</taxon>
    </lineage>
</organism>
<proteinExistence type="predicted"/>
<dbReference type="GO" id="GO:0060271">
    <property type="term" value="P:cilium assembly"/>
    <property type="evidence" value="ECO:0007669"/>
    <property type="project" value="TreeGrafter"/>
</dbReference>
<feature type="compositionally biased region" description="Acidic residues" evidence="1">
    <location>
        <begin position="2052"/>
        <end position="2068"/>
    </location>
</feature>
<dbReference type="CDD" id="cd08683">
    <property type="entry name" value="C2_C2cd3"/>
    <property type="match status" value="1"/>
</dbReference>
<feature type="compositionally biased region" description="Basic residues" evidence="1">
    <location>
        <begin position="543"/>
        <end position="554"/>
    </location>
</feature>
<name>A0A9Q1HR31_CONCO</name>
<feature type="compositionally biased region" description="Basic and acidic residues" evidence="1">
    <location>
        <begin position="493"/>
        <end position="504"/>
    </location>
</feature>
<feature type="compositionally biased region" description="Acidic residues" evidence="1">
    <location>
        <begin position="1394"/>
        <end position="1405"/>
    </location>
</feature>
<dbReference type="InterPro" id="IPR057537">
    <property type="entry name" value="C2_C2CD3_N"/>
</dbReference>
<dbReference type="GO" id="GO:0005814">
    <property type="term" value="C:centriole"/>
    <property type="evidence" value="ECO:0007669"/>
    <property type="project" value="TreeGrafter"/>
</dbReference>
<protein>
    <recommendedName>
        <fullName evidence="2">C2 domain-containing protein</fullName>
    </recommendedName>
</protein>
<feature type="compositionally biased region" description="Basic and acidic residues" evidence="1">
    <location>
        <begin position="2216"/>
        <end position="2241"/>
    </location>
</feature>
<dbReference type="InterPro" id="IPR035892">
    <property type="entry name" value="C2_domain_sf"/>
</dbReference>
<feature type="compositionally biased region" description="Basic and acidic residues" evidence="1">
    <location>
        <begin position="2019"/>
        <end position="2051"/>
    </location>
</feature>
<feature type="compositionally biased region" description="Acidic residues" evidence="1">
    <location>
        <begin position="2189"/>
        <end position="2205"/>
    </location>
</feature>
<feature type="region of interest" description="Disordered" evidence="1">
    <location>
        <begin position="973"/>
        <end position="1003"/>
    </location>
</feature>
<feature type="region of interest" description="Disordered" evidence="1">
    <location>
        <begin position="248"/>
        <end position="289"/>
    </location>
</feature>
<feature type="compositionally biased region" description="Basic and acidic residues" evidence="1">
    <location>
        <begin position="984"/>
        <end position="1003"/>
    </location>
</feature>
<evidence type="ECO:0000256" key="1">
    <source>
        <dbReference type="SAM" id="MobiDB-lite"/>
    </source>
</evidence>
<dbReference type="InterPro" id="IPR000008">
    <property type="entry name" value="C2_dom"/>
</dbReference>
<dbReference type="CDD" id="cd00030">
    <property type="entry name" value="C2"/>
    <property type="match status" value="2"/>
</dbReference>
<feature type="compositionally biased region" description="Basic residues" evidence="1">
    <location>
        <begin position="1"/>
        <end position="17"/>
    </location>
</feature>
<dbReference type="GO" id="GO:0061511">
    <property type="term" value="P:centriole elongation"/>
    <property type="evidence" value="ECO:0007669"/>
    <property type="project" value="TreeGrafter"/>
</dbReference>
<evidence type="ECO:0000313" key="3">
    <source>
        <dbReference type="EMBL" id="KAJ8256488.1"/>
    </source>
</evidence>
<comment type="caution">
    <text evidence="3">The sequence shown here is derived from an EMBL/GenBank/DDBJ whole genome shotgun (WGS) entry which is preliminary data.</text>
</comment>
<dbReference type="SUPFAM" id="SSF49562">
    <property type="entry name" value="C2 domain (Calcium/lipid-binding domain, CaLB)"/>
    <property type="match status" value="3"/>
</dbReference>
<feature type="compositionally biased region" description="Basic and acidic residues" evidence="1">
    <location>
        <begin position="2153"/>
        <end position="2172"/>
    </location>
</feature>
<dbReference type="SMART" id="SM00239">
    <property type="entry name" value="C2"/>
    <property type="match status" value="4"/>
</dbReference>
<reference evidence="3" key="1">
    <citation type="journal article" date="2023" name="Science">
        <title>Genome structures resolve the early diversification of teleost fishes.</title>
        <authorList>
            <person name="Parey E."/>
            <person name="Louis A."/>
            <person name="Montfort J."/>
            <person name="Bouchez O."/>
            <person name="Roques C."/>
            <person name="Iampietro C."/>
            <person name="Lluch J."/>
            <person name="Castinel A."/>
            <person name="Donnadieu C."/>
            <person name="Desvignes T."/>
            <person name="Floi Bucao C."/>
            <person name="Jouanno E."/>
            <person name="Wen M."/>
            <person name="Mejri S."/>
            <person name="Dirks R."/>
            <person name="Jansen H."/>
            <person name="Henkel C."/>
            <person name="Chen W.J."/>
            <person name="Zahm M."/>
            <person name="Cabau C."/>
            <person name="Klopp C."/>
            <person name="Thompson A.W."/>
            <person name="Robinson-Rechavi M."/>
            <person name="Braasch I."/>
            <person name="Lecointre G."/>
            <person name="Bobe J."/>
            <person name="Postlethwait J.H."/>
            <person name="Berthelot C."/>
            <person name="Roest Crollius H."/>
            <person name="Guiguen Y."/>
        </authorList>
    </citation>
    <scope>NUCLEOTIDE SEQUENCE</scope>
    <source>
        <strain evidence="3">Concon-B</strain>
    </source>
</reference>
<feature type="domain" description="C2" evidence="2">
    <location>
        <begin position="1628"/>
        <end position="1754"/>
    </location>
</feature>
<feature type="region of interest" description="Disordered" evidence="1">
    <location>
        <begin position="1385"/>
        <end position="1408"/>
    </location>
</feature>
<dbReference type="PROSITE" id="PS50004">
    <property type="entry name" value="C2"/>
    <property type="match status" value="4"/>
</dbReference>
<feature type="region of interest" description="Disordered" evidence="1">
    <location>
        <begin position="1906"/>
        <end position="1933"/>
    </location>
</feature>
<feature type="region of interest" description="Disordered" evidence="1">
    <location>
        <begin position="2268"/>
        <end position="2304"/>
    </location>
</feature>
<feature type="region of interest" description="Disordered" evidence="1">
    <location>
        <begin position="1"/>
        <end position="26"/>
    </location>
</feature>
<feature type="compositionally biased region" description="Polar residues" evidence="1">
    <location>
        <begin position="2075"/>
        <end position="2091"/>
    </location>
</feature>
<dbReference type="Proteomes" id="UP001152803">
    <property type="component" value="Unassembled WGS sequence"/>
</dbReference>
<feature type="compositionally biased region" description="Low complexity" evidence="1">
    <location>
        <begin position="751"/>
        <end position="760"/>
    </location>
</feature>
<dbReference type="GO" id="GO:0034451">
    <property type="term" value="C:centriolar satellite"/>
    <property type="evidence" value="ECO:0007669"/>
    <property type="project" value="TreeGrafter"/>
</dbReference>
<dbReference type="GO" id="GO:0071539">
    <property type="term" value="P:protein localization to centrosome"/>
    <property type="evidence" value="ECO:0007669"/>
    <property type="project" value="TreeGrafter"/>
</dbReference>
<dbReference type="EMBL" id="JAFJMO010000014">
    <property type="protein sequence ID" value="KAJ8256488.1"/>
    <property type="molecule type" value="Genomic_DNA"/>
</dbReference>
<gene>
    <name evidence="3" type="ORF">COCON_G00186400</name>
</gene>
<feature type="region of interest" description="Disordered" evidence="1">
    <location>
        <begin position="1992"/>
        <end position="2245"/>
    </location>
</feature>
<evidence type="ECO:0000259" key="2">
    <source>
        <dbReference type="PROSITE" id="PS50004"/>
    </source>
</evidence>
<sequence length="2321" mass="254152">MKNKKPKGTKVGNKRKKVPSDISPSTSLPPLVEGQVRCFLRVTVGRVLWTIPKPPAVPLVRLRWWGESSSGTHFRPRDGSTTDQRGAKTTVRFAIRCGPKQFTSYLTDMGVLVLDVLTNPDHLPFGRVQVSGIARLSLSQSISGFFTLVSPTSEKLGELQVSLNLEPLLEAYDSCSSVHTTDASVDTALSVPAPLSKAPPHQEVLVVPALSRPLTTNGGRESVASSTANTPRGKDHLYFQETINGQVGSSSAAPRTVAFPGNGHPVSQYEEEEMKNRDQVSRQESANGQNSKDILSVLLDRGSKLRNAMVVSALKSNLDSDLTLKDIPLPVSKDNIITPPLMQSRPSSGKLLENLLHSEPSVFPSSGGLHSPKHPITDLFADAENRAVELLMGSVDGSSLWDRDSSPLEFLSGGSSVLADSELNDPLHDESLLETLFYKSAKPDGSQSDFTADEDDGLPMKKKQRKTHATGKHEDEQEPRCSGMMKSGSLSLRDSKRTPEERSTLADLSADRIAALGRIHLARVLIHSLTVPADSTPATPHKALGKGKPPRPHPPRKCSYFVEYSFPVAPSRHDAKQVAVGSEVTRVASCKVSGGVVKFQQRTVFPVQFSEAAIKHWWGTDLTFKIYSRERFQKKPVAYGRAVFPLLSLLSSEQLSQAKALPVLSLEGGREEEEVGKLKVSLELGAVSKDFSPAKARGSSQSGTEPSNAAPNPPRTATPTDDIISTQPPRWDRDREEPPVGGIEWEGGGPASAAPAPAGGIEREGGTPASAAWGVQDSEVVRRPPPSHPPAPLSSPGRRQPQRPAETEGGALLHTLLLVPDGREFTCSPTPPNVYLNCKMFGSDETTRSAVSWGHSHPTFNFSQVAPVVLSPRLLERMRNNVMVIEVWQKGGLGQDQLLGLVKMPLQQFYMSFRDPKISQLLLGVQYPVVAVDSYMPVIDVFSGSTRGSLRVLLAMGLAEQIVSLQRMRDEDHVSVPHPPRPAHTLDQRQQVEPKVSEPQEETTMEHVFEVTVERVKGLTPLQSTVWGEADCYVQYSFPTQEEDPTGALDSHTIESSVCLKQFRTGTALCVPDPVFSHSQSHALLAPAGVPVQRLLLSSCSSQGPSARGGIPFQVWCRYYYPNVRDQLVAKGLLPLSKLCAMVTMQTHEQTGPQVFSLPLLPQTEILAGHHPQPSGLLDVCVRYKPQPMRAHGLKDGAVASRVIALAVQVHRATGLQAAARTLARRDESLRYHADVGVNAYVTAQLSFLPDRERRSTRVVARSFCPEFDHHTEFPCNLLVQSGGGGSRSLAELLEGANAVFTVCHRSSRKGTDSTASKDTVLGTVTIQLGDLIHKRTGISGWFPVSLSQDPGSPGAPPALAGGLEVSVGFAHHADRERVISAARGLGWETGGEEKEEEEDEEEEGGGTVTLSLATPRLWLPLHCLLLPGHRALERSTYCYLRYRLYEEPAYCSPLRHPSAGEGRGVATVAFGDPRAVELRRSLPLRWYLREERLELQVWVAFGKDRRARPHNTDRLVGSAYVDLSPLARRSRSKLSVSGVYPLFRRSSPDLDGAALRVHITLTPTRDTALYEPPLPRSDSEDERGRPRALYSAEEEEEEEEEEGPPPQVAAASRQSGSHSRHRTKWTVIPEALPSQDASTEDTFAVTVTVDRAMHLSLKGSPLAERSGGMPSCCVSFATADAETPVTTPVVPDNSCPVWDHQWVGRLSQEVLVDPQQTMVFKVWHKGDMERVIGFASVDLSPLLSGFQSVCGWYNITDFNGQCQGQLKVAVSPMKGVRNLRGQRQAAHEDGAKDPTSLFQNLPMCYHTSAMYTRFPAHLARYPEQKINTSPEQVEALLSGRSSVSDRLEEHVRNVRVFHQSLQNGERAPHSAAPADLPPSSSTLFSALRKNLSELDDIQRYFSRKLTTPTFPSLPEQAPPPRPDEHRDSETDSAQLLLRSSRLVGEVNSLIGDLHGHHHSGPRENSQGISGLANTLEHHLLSNWNHFSAVKQTEAQHGPSEGLETPQDRGPPSCSPVPQDRDEPRDVQVDAEEIRREHGSLSSDEGERWCGDVEEDEGEEEREYEETVIEPRTLNEVTVATDRTSPWTSLLSEPDLGSLQSLEDLEEQPGPSQEAEGRGGGAEEVEISRGGVQQAEPLYDRSCEELLGVTTEEDPHTDHTLSDESDPDEARVRHPGPRTSAAPPQDLSPGDEEAPNEGEDSEEERDTASPAPQNLWEERDSRPSEKENSSAEDKESKRPDPVDIPNFFLSAQHLEASMRAMRLAPVFPRPLTDTGKKSGQQGISLPKAPRPRPSIPPPSAMNREEARRIAKIFSSRFTEEK</sequence>
<feature type="compositionally biased region" description="Pro residues" evidence="1">
    <location>
        <begin position="783"/>
        <end position="793"/>
    </location>
</feature>
<feature type="region of interest" description="Disordered" evidence="1">
    <location>
        <begin position="443"/>
        <end position="505"/>
    </location>
</feature>
<dbReference type="Pfam" id="PF00168">
    <property type="entry name" value="C2"/>
    <property type="match status" value="3"/>
</dbReference>